<dbReference type="PANTHER" id="PTHR11496:SF102">
    <property type="entry name" value="ALCOHOL DEHYDROGENASE 4"/>
    <property type="match status" value="1"/>
</dbReference>
<dbReference type="SUPFAM" id="SSF56796">
    <property type="entry name" value="Dehydroquinate synthase-like"/>
    <property type="match status" value="1"/>
</dbReference>
<sequence length="385" mass="39742">MSDRIFRVPPIIHVGEGAAVRAGEEAKAMGAAKALVITDSFLAKSGTIKPVLDSLAAAGLKVAIYDQVNAEPTLAHVTECLALCKDSGSDVIVGCGGGSPIDVAKAVSAMAVNAGKIQDYMGIGKIPKKGLPIIAVPTTAGTGSEATCTTIIADTERDVKMLIISPYLLPSAAVVDPLLTMGMPKGITAATGMDALTHAMEAYVSRKNQPMADVYALSAVKLIYENLPVAWAEPSNLAARTKVLLGALQAGIAFSNASVALVHGMSRPVGALFHVAHGVSNAALLGVVTKFSLSGNYERYADIAIAMGVPNTGTKEAIAMAGAVKVEELIKGLEIPSLTKLGVTREKLDPLVAKMADDAIASGSPANNPRIATKEEIVKLYYEAL</sequence>
<dbReference type="EC" id="1.1.1.1" evidence="6"/>
<dbReference type="PROSITE" id="PS00913">
    <property type="entry name" value="ADH_IRON_1"/>
    <property type="match status" value="1"/>
</dbReference>
<dbReference type="GO" id="GO:0004022">
    <property type="term" value="F:alcohol dehydrogenase (NAD+) activity"/>
    <property type="evidence" value="ECO:0007669"/>
    <property type="project" value="UniProtKB-EC"/>
</dbReference>
<dbReference type="GO" id="GO:0046872">
    <property type="term" value="F:metal ion binding"/>
    <property type="evidence" value="ECO:0007669"/>
    <property type="project" value="InterPro"/>
</dbReference>
<dbReference type="CDD" id="cd08194">
    <property type="entry name" value="Fe-ADH-like"/>
    <property type="match status" value="1"/>
</dbReference>
<evidence type="ECO:0000259" key="5">
    <source>
        <dbReference type="Pfam" id="PF25137"/>
    </source>
</evidence>
<gene>
    <name evidence="6" type="primary">adhB</name>
    <name evidence="6" type="ORF">KL86DPRO_11652</name>
</gene>
<dbReference type="Gene3D" id="3.40.50.1970">
    <property type="match status" value="1"/>
</dbReference>
<evidence type="ECO:0000259" key="4">
    <source>
        <dbReference type="Pfam" id="PF00465"/>
    </source>
</evidence>
<dbReference type="InterPro" id="IPR056798">
    <property type="entry name" value="ADH_Fe_C"/>
</dbReference>
<feature type="domain" description="Fe-containing alcohol dehydrogenase-like C-terminal" evidence="5">
    <location>
        <begin position="188"/>
        <end position="384"/>
    </location>
</feature>
<evidence type="ECO:0000256" key="1">
    <source>
        <dbReference type="ARBA" id="ARBA00007358"/>
    </source>
</evidence>
<organism evidence="6">
    <name type="scientific">uncultured delta proteobacterium</name>
    <dbReference type="NCBI Taxonomy" id="34034"/>
    <lineage>
        <taxon>Bacteria</taxon>
        <taxon>Deltaproteobacteria</taxon>
        <taxon>environmental samples</taxon>
    </lineage>
</organism>
<evidence type="ECO:0000256" key="2">
    <source>
        <dbReference type="ARBA" id="ARBA00023002"/>
    </source>
</evidence>
<dbReference type="PANTHER" id="PTHR11496">
    <property type="entry name" value="ALCOHOL DEHYDROGENASE"/>
    <property type="match status" value="1"/>
</dbReference>
<evidence type="ECO:0000313" key="6">
    <source>
        <dbReference type="EMBL" id="SBV99699.1"/>
    </source>
</evidence>
<proteinExistence type="inferred from homology"/>
<protein>
    <submittedName>
        <fullName evidence="6">Alcohol dehydrogenase 2</fullName>
        <ecNumber evidence="6">1.1.1.1</ecNumber>
    </submittedName>
</protein>
<dbReference type="Pfam" id="PF00465">
    <property type="entry name" value="Fe-ADH"/>
    <property type="match status" value="1"/>
</dbReference>
<reference evidence="6" key="1">
    <citation type="submission" date="2016-04" db="EMBL/GenBank/DDBJ databases">
        <authorList>
            <person name="Evans L.H."/>
            <person name="Alamgir A."/>
            <person name="Owens N."/>
            <person name="Weber N.D."/>
            <person name="Virtaneva K."/>
            <person name="Barbian K."/>
            <person name="Babar A."/>
            <person name="Rosenke K."/>
        </authorList>
    </citation>
    <scope>NUCLEOTIDE SEQUENCE</scope>
    <source>
        <strain evidence="6">86</strain>
    </source>
</reference>
<dbReference type="Pfam" id="PF25137">
    <property type="entry name" value="ADH_Fe_C"/>
    <property type="match status" value="1"/>
</dbReference>
<dbReference type="EMBL" id="FLUQ01000001">
    <property type="protein sequence ID" value="SBV99699.1"/>
    <property type="molecule type" value="Genomic_DNA"/>
</dbReference>
<dbReference type="AlphaFoldDB" id="A0A212JJR8"/>
<dbReference type="Gene3D" id="1.20.1090.10">
    <property type="entry name" value="Dehydroquinate synthase-like - alpha domain"/>
    <property type="match status" value="1"/>
</dbReference>
<dbReference type="FunFam" id="3.40.50.1970:FF:000003">
    <property type="entry name" value="Alcohol dehydrogenase, iron-containing"/>
    <property type="match status" value="1"/>
</dbReference>
<evidence type="ECO:0000256" key="3">
    <source>
        <dbReference type="ARBA" id="ARBA00023027"/>
    </source>
</evidence>
<name>A0A212JJR8_9DELT</name>
<dbReference type="InterPro" id="IPR018211">
    <property type="entry name" value="ADH_Fe_CS"/>
</dbReference>
<dbReference type="FunFam" id="1.20.1090.10:FF:000001">
    <property type="entry name" value="Aldehyde-alcohol dehydrogenase"/>
    <property type="match status" value="1"/>
</dbReference>
<comment type="similarity">
    <text evidence="1">Belongs to the iron-containing alcohol dehydrogenase family.</text>
</comment>
<feature type="domain" description="Alcohol dehydrogenase iron-type/glycerol dehydrogenase GldA" evidence="4">
    <location>
        <begin position="9"/>
        <end position="177"/>
    </location>
</feature>
<dbReference type="InterPro" id="IPR001670">
    <property type="entry name" value="ADH_Fe/GldA"/>
</dbReference>
<dbReference type="InterPro" id="IPR039697">
    <property type="entry name" value="Alcohol_dehydrogenase_Fe"/>
</dbReference>
<keyword evidence="2 6" id="KW-0560">Oxidoreductase</keyword>
<keyword evidence="3" id="KW-0520">NAD</keyword>
<accession>A0A212JJR8</accession>